<dbReference type="Pfam" id="PF04564">
    <property type="entry name" value="U-box"/>
    <property type="match status" value="1"/>
</dbReference>
<dbReference type="CDD" id="cd16664">
    <property type="entry name" value="RING-Ubox_PUB"/>
    <property type="match status" value="1"/>
</dbReference>
<organism evidence="7 8">
    <name type="scientific">Elaeis guineensis var. tenera</name>
    <name type="common">Oil palm</name>
    <dbReference type="NCBI Taxonomy" id="51953"/>
    <lineage>
        <taxon>Eukaryota</taxon>
        <taxon>Viridiplantae</taxon>
        <taxon>Streptophyta</taxon>
        <taxon>Embryophyta</taxon>
        <taxon>Tracheophyta</taxon>
        <taxon>Spermatophyta</taxon>
        <taxon>Magnoliopsida</taxon>
        <taxon>Liliopsida</taxon>
        <taxon>Arecaceae</taxon>
        <taxon>Arecoideae</taxon>
        <taxon>Cocoseae</taxon>
        <taxon>Elaeidinae</taxon>
        <taxon>Elaeis</taxon>
    </lineage>
</organism>
<dbReference type="InterPro" id="IPR045210">
    <property type="entry name" value="RING-Ubox_PUB"/>
</dbReference>
<proteinExistence type="predicted"/>
<dbReference type="PANTHER" id="PTHR22849">
    <property type="entry name" value="WDSAM1 PROTEIN"/>
    <property type="match status" value="1"/>
</dbReference>
<accession>A0A6I9RUL1</accession>
<dbReference type="PROSITE" id="PS51698">
    <property type="entry name" value="U_BOX"/>
    <property type="match status" value="1"/>
</dbReference>
<gene>
    <name evidence="8" type="primary">LOC105053164</name>
</gene>
<dbReference type="RefSeq" id="XP_010932523.1">
    <property type="nucleotide sequence ID" value="XM_010934221.3"/>
</dbReference>
<reference evidence="8" key="1">
    <citation type="submission" date="2025-08" db="UniProtKB">
        <authorList>
            <consortium name="RefSeq"/>
        </authorList>
    </citation>
    <scope>IDENTIFICATION</scope>
</reference>
<evidence type="ECO:0000256" key="3">
    <source>
        <dbReference type="ARBA" id="ARBA00022679"/>
    </source>
</evidence>
<dbReference type="FunFam" id="3.30.40.10:FF:000442">
    <property type="entry name" value="RING-type E3 ubiquitin transferase"/>
    <property type="match status" value="1"/>
</dbReference>
<dbReference type="Pfam" id="PF25598">
    <property type="entry name" value="ARM_PUB"/>
    <property type="match status" value="1"/>
</dbReference>
<feature type="domain" description="U-box" evidence="6">
    <location>
        <begin position="30"/>
        <end position="104"/>
    </location>
</feature>
<protein>
    <recommendedName>
        <fullName evidence="5 6">U-box domain-containing protein</fullName>
        <ecNumber evidence="5">2.3.2.27</ecNumber>
    </recommendedName>
    <alternativeName>
        <fullName evidence="5">RING-type E3 ubiquitin transferase PUB</fullName>
    </alternativeName>
</protein>
<evidence type="ECO:0000256" key="2">
    <source>
        <dbReference type="ARBA" id="ARBA00004906"/>
    </source>
</evidence>
<evidence type="ECO:0000313" key="7">
    <source>
        <dbReference type="Proteomes" id="UP000504607"/>
    </source>
</evidence>
<dbReference type="AlphaFoldDB" id="A0A6I9RUL1"/>
<dbReference type="Gene3D" id="1.25.10.10">
    <property type="entry name" value="Leucine-rich Repeat Variant"/>
    <property type="match status" value="1"/>
</dbReference>
<dbReference type="InterPro" id="IPR003613">
    <property type="entry name" value="Ubox_domain"/>
</dbReference>
<dbReference type="InterPro" id="IPR011989">
    <property type="entry name" value="ARM-like"/>
</dbReference>
<comment type="function">
    <text evidence="5">Functions as an E3 ubiquitin ligase.</text>
</comment>
<evidence type="ECO:0000256" key="1">
    <source>
        <dbReference type="ARBA" id="ARBA00000900"/>
    </source>
</evidence>
<dbReference type="Proteomes" id="UP000504607">
    <property type="component" value="Chromosome 10"/>
</dbReference>
<dbReference type="PANTHER" id="PTHR22849:SF161">
    <property type="entry name" value="U-BOX DOMAIN-CONTAINING PROTEIN"/>
    <property type="match status" value="1"/>
</dbReference>
<dbReference type="SUPFAM" id="SSF48371">
    <property type="entry name" value="ARM repeat"/>
    <property type="match status" value="1"/>
</dbReference>
<evidence type="ECO:0000259" key="6">
    <source>
        <dbReference type="PROSITE" id="PS51698"/>
    </source>
</evidence>
<sequence>MASTLRALKSSPHIPFIKRKPVRNPNIELSIPNHFCCPISLDLMKDPVTASTGITYDRRSIEKWLELRNQNCPVTNQVLKSEELIPNHSLRRMIQDWCVANRSFGIERIPTPRIPVTPIQVSELLSEIASASRRGDRARCSNLVEKIRNLGRESERNRRRIVSGGAGRVLSASFGELASRSFESSTTGELEEILSALASFLPLDEEARWLIGSPESLKSIVLLLRSGDLAARLNAVLVLKELVSSLDTEHVNIVAETEGLIEALVKLIENPISPRTTKASLVASFYLVSSSERTAMRFVEMGMVSLLLEILVDSDKSLCEKALVVLDGLLQSKKGREMAYDHSLTVPILVKKISRVSDMETEFAVSALWKLCKNYKHETGERAGEGCLMEALQVGAFQKILLLLQVGCNGTTKEKASELLKLLNGLRGWGECIETMDFKGLKRPF</sequence>
<dbReference type="EC" id="2.3.2.27" evidence="5"/>
<name>A0A6I9RUL1_ELAGV</name>
<keyword evidence="4 5" id="KW-0833">Ubl conjugation pathway</keyword>
<evidence type="ECO:0000256" key="5">
    <source>
        <dbReference type="RuleBase" id="RU369093"/>
    </source>
</evidence>
<dbReference type="FunCoup" id="A0A6I9RUL1">
    <property type="interactions" value="20"/>
</dbReference>
<keyword evidence="3 5" id="KW-0808">Transferase</keyword>
<dbReference type="UniPathway" id="UPA00143"/>
<dbReference type="InParanoid" id="A0A6I9RUL1"/>
<keyword evidence="7" id="KW-1185">Reference proteome</keyword>
<evidence type="ECO:0000256" key="4">
    <source>
        <dbReference type="ARBA" id="ARBA00022786"/>
    </source>
</evidence>
<comment type="pathway">
    <text evidence="2 5">Protein modification; protein ubiquitination.</text>
</comment>
<comment type="catalytic activity">
    <reaction evidence="1 5">
        <text>S-ubiquitinyl-[E2 ubiquitin-conjugating enzyme]-L-cysteine + [acceptor protein]-L-lysine = [E2 ubiquitin-conjugating enzyme]-L-cysteine + N(6)-ubiquitinyl-[acceptor protein]-L-lysine.</text>
        <dbReference type="EC" id="2.3.2.27"/>
    </reaction>
</comment>
<dbReference type="InterPro" id="IPR058678">
    <property type="entry name" value="ARM_PUB"/>
</dbReference>
<dbReference type="SUPFAM" id="SSF57850">
    <property type="entry name" value="RING/U-box"/>
    <property type="match status" value="1"/>
</dbReference>
<dbReference type="GeneID" id="105053164"/>
<dbReference type="KEGG" id="egu:105053164"/>
<dbReference type="GO" id="GO:0061630">
    <property type="term" value="F:ubiquitin protein ligase activity"/>
    <property type="evidence" value="ECO:0007669"/>
    <property type="project" value="UniProtKB-UniRule"/>
</dbReference>
<dbReference type="Gene3D" id="3.30.40.10">
    <property type="entry name" value="Zinc/RING finger domain, C3HC4 (zinc finger)"/>
    <property type="match status" value="1"/>
</dbReference>
<dbReference type="InterPro" id="IPR016024">
    <property type="entry name" value="ARM-type_fold"/>
</dbReference>
<evidence type="ECO:0000313" key="8">
    <source>
        <dbReference type="RefSeq" id="XP_010932523.1"/>
    </source>
</evidence>
<dbReference type="SMART" id="SM00504">
    <property type="entry name" value="Ubox"/>
    <property type="match status" value="1"/>
</dbReference>
<dbReference type="OrthoDB" id="10064100at2759"/>
<dbReference type="InterPro" id="IPR013083">
    <property type="entry name" value="Znf_RING/FYVE/PHD"/>
</dbReference>
<dbReference type="GO" id="GO:0016567">
    <property type="term" value="P:protein ubiquitination"/>
    <property type="evidence" value="ECO:0007669"/>
    <property type="project" value="UniProtKB-UniRule"/>
</dbReference>
<dbReference type="InterPro" id="IPR045185">
    <property type="entry name" value="PUB22/23/24-like"/>
</dbReference>